<feature type="compositionally biased region" description="Low complexity" evidence="1">
    <location>
        <begin position="846"/>
        <end position="858"/>
    </location>
</feature>
<feature type="region of interest" description="Disordered" evidence="1">
    <location>
        <begin position="35"/>
        <end position="83"/>
    </location>
</feature>
<feature type="compositionally biased region" description="Basic and acidic residues" evidence="1">
    <location>
        <begin position="277"/>
        <end position="310"/>
    </location>
</feature>
<dbReference type="WBParaSite" id="HCON_00186530-00002">
    <property type="protein sequence ID" value="HCON_00186530-00002"/>
    <property type="gene ID" value="HCON_00186530"/>
</dbReference>
<keyword evidence="2" id="KW-1185">Reference proteome</keyword>
<evidence type="ECO:0000313" key="2">
    <source>
        <dbReference type="Proteomes" id="UP000025227"/>
    </source>
</evidence>
<accession>A0A7I5EEH4</accession>
<sequence>MTQDSDDLLAMVFSAPIHLPPTQVKQEGDMVITTSESSHFESHRTSSQHEETRVTTETRTVESHSSGHHFHAEKHEERSGSFYEGGEQYHYENEGRRDTAASGVAPSVSVRSSMSHQTHHEQSYDLPTMESTYVTKSESHRHGMDGSEMSESSVTLVSSHAQQMEEVHQAIGEGARTPIAPFRTPSHDAVIEQFKSLHKRESVASSVQQEEDHSHLGDDHSARESPVKVTHYEFDSSAIRSRNSDEIEILEYQELGFEPLLRMIASETAHVESQQLQDEHHHGDEDYHQESHQHYEEHHQQESHNHHHDSDDDQFTFENVEYVHEKEDAPHVDHGSDEAHEERIITTTTTTTDKLYDPYAITVEEHHEHDDHVTNNKNDESFYSHSVYDKDHHHHRESPLLVDTHHSDEQVEIRTSMHSSGHSTLVRSAQRPNVDVPLNAGAVKELLSKLEAGQFNDEVHEKPRKEINIFESLDENGNTPPGVLPPVPQPQSHYHEFNELSYRQPRDLTKATAKLHHYEAKDHGEVHRHDPNTCSDCRAGRHDQHAYKKIEARVERTHGHNQQDEHDRHDQHRYEQREGAGRYEKRYDHYDDRQQRYKHGNDHGHYDQKIHHYSTSQHEQGEYAYAPSEYSEQSVEENQLSVSQLRNVFGGAAAKHNDEHKTHKRTTSIHRIDEVIRTGGAGRNVVDSSSHVSKNSYKPQTNTVVATSAVQSHVSSPVHHYTPQLPVQNHSISATSPKSPPPAPVSVARVPRSNNSDQFNSIRVVRNVREFVNVYGRKDFDTTKHNVITSPISPRSPILPIAQERKVVSSVQASAKPNAAQAQHHVQQKQTVVKTNVQHSAPKADTVVQQRTTTTHVSTGHKQEVQAPVPAKRDMAFAATHKSAVPLPYYHPEAIMPCCCCNHLAHVHHVQQHNHSGALVHDHHNKGHEMHQHNTGHIVSAEHQLHQHEDLRDRSDTDQSFVLTSVSERRAAYEQKSTTFPKSKGPKPMASVKASVVASKPQVDPMHSYVPQTMTDQTSVLTSKPQVDPMHSYVPQTTVEQTSVLNLKSQVDPMHSYVPQNTVEQTSVLSLKPQADPIHSYVPQTTVEQTNVLNSKSQVDPMHSYVPQTTVEQTSVLNSKSQVDPMHSYVPQNTVEQTSVLSLKPQADPMHSYVPQINTAVSASATQSHQGLSEHHYMPELPVQNLYIPATSPVLSSPISPEALARMSLKTDSVELNESAVVKNVRDCVNAYGQKESDSTQQQVIKNNVVNVQEHTVATAVQYFTKANALKAQEQFQKKQTTVKANVQQHSEIPCCHVVPCCCCSHILHHHTMDHGKSCLCQQSCEICEKTCNIELSTKKNSPRTN</sequence>
<organism evidence="2 3">
    <name type="scientific">Haemonchus contortus</name>
    <name type="common">Barber pole worm</name>
    <dbReference type="NCBI Taxonomy" id="6289"/>
    <lineage>
        <taxon>Eukaryota</taxon>
        <taxon>Metazoa</taxon>
        <taxon>Ecdysozoa</taxon>
        <taxon>Nematoda</taxon>
        <taxon>Chromadorea</taxon>
        <taxon>Rhabditida</taxon>
        <taxon>Rhabditina</taxon>
        <taxon>Rhabditomorpha</taxon>
        <taxon>Strongyloidea</taxon>
        <taxon>Trichostrongylidae</taxon>
        <taxon>Haemonchus</taxon>
    </lineage>
</organism>
<name>A0A7I5EEH4_HAECO</name>
<dbReference type="OMA" id="DPMHSYV"/>
<feature type="compositionally biased region" description="Basic and acidic residues" evidence="1">
    <location>
        <begin position="38"/>
        <end position="62"/>
    </location>
</feature>
<proteinExistence type="predicted"/>
<feature type="region of interest" description="Disordered" evidence="1">
    <location>
        <begin position="200"/>
        <end position="226"/>
    </location>
</feature>
<protein>
    <submittedName>
        <fullName evidence="3">PH domain-containing protein</fullName>
    </submittedName>
</protein>
<dbReference type="OrthoDB" id="5877269at2759"/>
<feature type="region of interest" description="Disordered" evidence="1">
    <location>
        <begin position="729"/>
        <end position="752"/>
    </location>
</feature>
<evidence type="ECO:0000256" key="1">
    <source>
        <dbReference type="SAM" id="MobiDB-lite"/>
    </source>
</evidence>
<dbReference type="Proteomes" id="UP000025227">
    <property type="component" value="Unplaced"/>
</dbReference>
<feature type="region of interest" description="Disordered" evidence="1">
    <location>
        <begin position="842"/>
        <end position="867"/>
    </location>
</feature>
<reference evidence="3" key="1">
    <citation type="submission" date="2020-12" db="UniProtKB">
        <authorList>
            <consortium name="WormBaseParasite"/>
        </authorList>
    </citation>
    <scope>IDENTIFICATION</scope>
    <source>
        <strain evidence="3">MHco3</strain>
    </source>
</reference>
<evidence type="ECO:0000313" key="3">
    <source>
        <dbReference type="WBParaSite" id="HCON_00186530-00002"/>
    </source>
</evidence>
<feature type="region of interest" description="Disordered" evidence="1">
    <location>
        <begin position="556"/>
        <end position="589"/>
    </location>
</feature>
<feature type="region of interest" description="Disordered" evidence="1">
    <location>
        <begin position="271"/>
        <end position="312"/>
    </location>
</feature>
<feature type="compositionally biased region" description="Basic and acidic residues" evidence="1">
    <location>
        <begin position="210"/>
        <end position="226"/>
    </location>
</feature>